<name>D3BBY6_HETP5</name>
<sequence>MYLEKQLFNSVFNNIVIQKPIFQYVKWIHQKIQKDSYKWENFSKIPRLLVDYGYHNPLQSYLENYEFPLSVKEYFIGILISIRKNSPQTLSILLSQYKIMFEVFPTIPNMLDVIDQYTKSDYKEALELVGQYGGVECLEWLVKKINNNQDSVYSVVANLSVYFGQTEITKWLLQNIPECTKGSIFYLAVTGGKKSSLKWIHPALSLKEDASEKKDLSEIWYNYFGETSEPEDFQLNLSKNYKLQYKKEKTKKLLDI</sequence>
<reference evidence="1 2" key="1">
    <citation type="journal article" date="2011" name="Genome Res.">
        <title>Phylogeny-wide analysis of social amoeba genomes highlights ancient origins for complex intercellular communication.</title>
        <authorList>
            <person name="Heidel A.J."/>
            <person name="Lawal H.M."/>
            <person name="Felder M."/>
            <person name="Schilde C."/>
            <person name="Helps N.R."/>
            <person name="Tunggal B."/>
            <person name="Rivero F."/>
            <person name="John U."/>
            <person name="Schleicher M."/>
            <person name="Eichinger L."/>
            <person name="Platzer M."/>
            <person name="Noegel A.A."/>
            <person name="Schaap P."/>
            <person name="Gloeckner G."/>
        </authorList>
    </citation>
    <scope>NUCLEOTIDE SEQUENCE [LARGE SCALE GENOMIC DNA]</scope>
    <source>
        <strain evidence="2">ATCC 26659 / Pp 5 / PN500</strain>
    </source>
</reference>
<gene>
    <name evidence="1" type="ORF">PPL_06006</name>
</gene>
<dbReference type="SUPFAM" id="SSF140860">
    <property type="entry name" value="Pseudo ankyrin repeat-like"/>
    <property type="match status" value="1"/>
</dbReference>
<dbReference type="RefSeq" id="XP_020433287.1">
    <property type="nucleotide sequence ID" value="XM_020576875.1"/>
</dbReference>
<keyword evidence="2" id="KW-1185">Reference proteome</keyword>
<comment type="caution">
    <text evidence="1">The sequence shown here is derived from an EMBL/GenBank/DDBJ whole genome shotgun (WGS) entry which is preliminary data.</text>
</comment>
<organism evidence="1 2">
    <name type="scientific">Heterostelium pallidum (strain ATCC 26659 / Pp 5 / PN500)</name>
    <name type="common">Cellular slime mold</name>
    <name type="synonym">Polysphondylium pallidum</name>
    <dbReference type="NCBI Taxonomy" id="670386"/>
    <lineage>
        <taxon>Eukaryota</taxon>
        <taxon>Amoebozoa</taxon>
        <taxon>Evosea</taxon>
        <taxon>Eumycetozoa</taxon>
        <taxon>Dictyostelia</taxon>
        <taxon>Acytosteliales</taxon>
        <taxon>Acytosteliaceae</taxon>
        <taxon>Heterostelium</taxon>
    </lineage>
</organism>
<dbReference type="GeneID" id="31361490"/>
<dbReference type="Proteomes" id="UP000001396">
    <property type="component" value="Unassembled WGS sequence"/>
</dbReference>
<evidence type="ECO:0000313" key="2">
    <source>
        <dbReference type="Proteomes" id="UP000001396"/>
    </source>
</evidence>
<protein>
    <submittedName>
        <fullName evidence="1">Uncharacterized protein</fullName>
    </submittedName>
</protein>
<evidence type="ECO:0000313" key="1">
    <source>
        <dbReference type="EMBL" id="EFA81169.1"/>
    </source>
</evidence>
<dbReference type="InParanoid" id="D3BBY6"/>
<dbReference type="AlphaFoldDB" id="D3BBY6"/>
<accession>D3BBY6</accession>
<dbReference type="EMBL" id="ADBJ01000026">
    <property type="protein sequence ID" value="EFA81169.1"/>
    <property type="molecule type" value="Genomic_DNA"/>
</dbReference>
<proteinExistence type="predicted"/>